<proteinExistence type="predicted"/>
<organism evidence="5 6">
    <name type="scientific">Bacillus phage BCD7</name>
    <dbReference type="NCBI Taxonomy" id="1136534"/>
    <lineage>
        <taxon>Viruses</taxon>
        <taxon>Duplodnaviria</taxon>
        <taxon>Heunggongvirae</taxon>
        <taxon>Uroviricota</taxon>
        <taxon>Caudoviricetes</taxon>
        <taxon>Becedseptimavirus</taxon>
        <taxon>Becedseptimavirus BCD7</taxon>
    </lineage>
</organism>
<dbReference type="GO" id="GO:0006269">
    <property type="term" value="P:DNA replication, synthesis of primer"/>
    <property type="evidence" value="ECO:0007669"/>
    <property type="project" value="TreeGrafter"/>
</dbReference>
<dbReference type="Gene3D" id="3.40.1360.10">
    <property type="match status" value="1"/>
</dbReference>
<dbReference type="GO" id="GO:0003899">
    <property type="term" value="F:DNA-directed RNA polymerase activity"/>
    <property type="evidence" value="ECO:0007669"/>
    <property type="project" value="InterPro"/>
</dbReference>
<evidence type="ECO:0000259" key="4">
    <source>
        <dbReference type="Pfam" id="PF01807"/>
    </source>
</evidence>
<feature type="domain" description="Zinc finger CHC2-type" evidence="4">
    <location>
        <begin position="26"/>
        <end position="97"/>
    </location>
</feature>
<keyword evidence="2" id="KW-0863">Zinc-finger</keyword>
<evidence type="ECO:0000256" key="1">
    <source>
        <dbReference type="ARBA" id="ARBA00022723"/>
    </source>
</evidence>
<evidence type="ECO:0000313" key="5">
    <source>
        <dbReference type="EMBL" id="AEZ50505.1"/>
    </source>
</evidence>
<dbReference type="EMBL" id="JN712910">
    <property type="protein sequence ID" value="AEZ50505.1"/>
    <property type="molecule type" value="Genomic_DNA"/>
</dbReference>
<dbReference type="Gene3D" id="3.90.580.10">
    <property type="entry name" value="Zinc finger, CHC2-type domain"/>
    <property type="match status" value="1"/>
</dbReference>
<dbReference type="SUPFAM" id="SSF57783">
    <property type="entry name" value="Zinc beta-ribbon"/>
    <property type="match status" value="1"/>
</dbReference>
<dbReference type="InterPro" id="IPR036977">
    <property type="entry name" value="DNA_primase_Znf_CHC2"/>
</dbReference>
<evidence type="ECO:0000256" key="2">
    <source>
        <dbReference type="ARBA" id="ARBA00022771"/>
    </source>
</evidence>
<dbReference type="PANTHER" id="PTHR30313">
    <property type="entry name" value="DNA PRIMASE"/>
    <property type="match status" value="1"/>
</dbReference>
<dbReference type="KEGG" id="vg:14011577"/>
<dbReference type="Pfam" id="PF13155">
    <property type="entry name" value="Toprim_2"/>
    <property type="match status" value="1"/>
</dbReference>
<dbReference type="GeneID" id="14011577"/>
<accession>J9PVA7</accession>
<keyword evidence="1" id="KW-0479">Metal-binding</keyword>
<dbReference type="InterPro" id="IPR050219">
    <property type="entry name" value="DnaG_primase"/>
</dbReference>
<dbReference type="InterPro" id="IPR002694">
    <property type="entry name" value="Znf_CHC2"/>
</dbReference>
<dbReference type="Proteomes" id="UP000006298">
    <property type="component" value="Segment"/>
</dbReference>
<dbReference type="SUPFAM" id="SSF56731">
    <property type="entry name" value="DNA primase core"/>
    <property type="match status" value="1"/>
</dbReference>
<keyword evidence="3" id="KW-0862">Zinc</keyword>
<dbReference type="GO" id="GO:0008270">
    <property type="term" value="F:zinc ion binding"/>
    <property type="evidence" value="ECO:0007669"/>
    <property type="project" value="UniProtKB-KW"/>
</dbReference>
<dbReference type="GO" id="GO:0003677">
    <property type="term" value="F:DNA binding"/>
    <property type="evidence" value="ECO:0007669"/>
    <property type="project" value="InterPro"/>
</dbReference>
<evidence type="ECO:0000313" key="6">
    <source>
        <dbReference type="Proteomes" id="UP000006298"/>
    </source>
</evidence>
<dbReference type="OrthoDB" id="24959at10239"/>
<name>J9PVA7_9CAUD</name>
<dbReference type="RefSeq" id="YP_007005909.1">
    <property type="nucleotide sequence ID" value="NC_019515.1"/>
</dbReference>
<dbReference type="Pfam" id="PF01807">
    <property type="entry name" value="Zn_ribbon_DnaG"/>
    <property type="match status" value="1"/>
</dbReference>
<evidence type="ECO:0000256" key="3">
    <source>
        <dbReference type="ARBA" id="ARBA00022833"/>
    </source>
</evidence>
<protein>
    <submittedName>
        <fullName evidence="5">Putative DNA primase</fullName>
    </submittedName>
</protein>
<dbReference type="PANTHER" id="PTHR30313:SF2">
    <property type="entry name" value="DNA PRIMASE"/>
    <property type="match status" value="1"/>
</dbReference>
<gene>
    <name evidence="5" type="ORF">BCD7_0058</name>
</gene>
<sequence>MKLAEHELEEILKHDLALDKVKRHSGRKGINYMFCCPFHGENSPSAGIVMDGEGGIYGQCYACEERFSLPKLYGYVKGLEFHDAMSEIEEKFNVDFRSTFDSEEKLRRYEDIEEAKQEEGKRFELPRTKLAPFRSGKETHPYIFKRGYTKQIVKEAMMGWDRIRKRITIPVFHPDGALAGIIGRAVLNEKTKSGKVNRKYKEVYGNQPKYYIYDNFPIGEVLYGSHEFYSEDNTAIIVEGTLDRQWLKQLGYTNVLSIIVAKMSMDKKTGYSTQAEILHQLGVKRVIFMHDNDKAGRVGKEVAYEILKDDFICFDTEYPEGQKDPEGMTKKQVDKMLKNKTRYGRKKLRRL</sequence>
<reference evidence="5 6" key="1">
    <citation type="submission" date="2011-09" db="EMBL/GenBank/DDBJ databases">
        <title>Complete Genome Sequence of Bacillus cereus Bacteriophage BCD7.</title>
        <authorList>
            <person name="Lee J.-H."/>
            <person name="Shin H."/>
            <person name="Son B."/>
            <person name="Ryu S."/>
        </authorList>
    </citation>
    <scope>NUCLEOTIDE SEQUENCE [LARGE SCALE GENOMIC DNA]</scope>
</reference>
<keyword evidence="6" id="KW-1185">Reference proteome</keyword>